<dbReference type="EMBL" id="CYKH01000166">
    <property type="protein sequence ID" value="CUE74599.1"/>
    <property type="molecule type" value="Genomic_DNA"/>
</dbReference>
<dbReference type="AlphaFoldDB" id="A0A0S4ITD6"/>
<evidence type="ECO:0000256" key="2">
    <source>
        <dbReference type="SAM" id="Phobius"/>
    </source>
</evidence>
<keyword evidence="2" id="KW-0472">Membrane</keyword>
<feature type="domain" description="VWFA" evidence="3">
    <location>
        <begin position="111"/>
        <end position="174"/>
    </location>
</feature>
<keyword evidence="5" id="KW-1185">Reference proteome</keyword>
<evidence type="ECO:0000313" key="4">
    <source>
        <dbReference type="EMBL" id="CUE74599.1"/>
    </source>
</evidence>
<dbReference type="Gene3D" id="3.40.50.410">
    <property type="entry name" value="von Willebrand factor, type A domain"/>
    <property type="match status" value="1"/>
</dbReference>
<dbReference type="PANTHER" id="PTHR10166:SF37">
    <property type="entry name" value="STOLID, ISOFORM H"/>
    <property type="match status" value="1"/>
</dbReference>
<feature type="transmembrane region" description="Helical" evidence="2">
    <location>
        <begin position="774"/>
        <end position="795"/>
    </location>
</feature>
<evidence type="ECO:0000259" key="3">
    <source>
        <dbReference type="Pfam" id="PF13519"/>
    </source>
</evidence>
<dbReference type="GO" id="GO:0005891">
    <property type="term" value="C:voltage-gated calcium channel complex"/>
    <property type="evidence" value="ECO:0007669"/>
    <property type="project" value="TreeGrafter"/>
</dbReference>
<dbReference type="InterPro" id="IPR002035">
    <property type="entry name" value="VWF_A"/>
</dbReference>
<keyword evidence="2 4" id="KW-0812">Transmembrane</keyword>
<proteinExistence type="predicted"/>
<dbReference type="SUPFAM" id="SSF53300">
    <property type="entry name" value="vWA-like"/>
    <property type="match status" value="1"/>
</dbReference>
<sequence length="843" mass="90257">MCDMNFGSNKSLCGKRCSGLLRSLTSSTVQVAPGLSNNQEAATFVCSTASLTSLFSDLYYNQGVTGWQYVASNTGVTRTYPAAAQSGASCASQDVRQQAWYVSASTGPKDIIFVLDYSNSMNAGDAGPNGMSRLTALKITMNLLLTSLTPADRFNIVTFSAGATIIGPKNALLAATPGNITAMNNIIQAKQTKTADFGHQCAMAPPRVNPVQQYYNWIAQGILRPQPRWTNPRNSTFGQGLIVTVSQPIFDYSVTPKVYIGVAAIDVLYSELKALIVTVSQPIFDYSVTPKVYIGVAAIDVLYSELKAVATDVQIAAALKGRSEVCLDYDLTGCQRQNLRLNATVPFSCSQDPAPSTCTTTNVVVPSCNTTIVTNINQVLCEPYNNYTVYTQNDTKLQCCQQAQCFTKSHSTSITMTVSKELTKSRTKTPTPRITPSPSISFTPSSETSDTETKTLSLKISMTPSDVITGTELLTKSFTVNKTYSESVSQSLYLSMSLQRNSGSSPVTVTESMTTTNSLTPSGSLLLTQTRSVPITLTEPQTATRTWPCVSGETLRKVFNFSVTVFVLTDQDIVHGFNRSIELPALKGLEMESLHLPWFETFTVPLTATLAGASKGNSDGFALMPGITANITATFVGGLGTTTLSAADHDTIVNIACPPHPDFAIYIAEAVELQVRLSDLTLGQLCNTTAATAASPMFMMIIDTPNSILLNAGQTVITTTLILAAPAAAVLAAPDMQVLIMTAMIPCANSYQQRSFALFRAISPFAISDSFEGVLWGNLIANVGFLALHGLMILIMSVLKGMSVSAAAELARFPNFTLHMFVLTYPGTAFSTLQLFIESGLDG</sequence>
<feature type="compositionally biased region" description="Low complexity" evidence="1">
    <location>
        <begin position="428"/>
        <end position="448"/>
    </location>
</feature>
<dbReference type="VEuPathDB" id="TriTrypDB:BSAL_38490"/>
<protein>
    <submittedName>
        <fullName evidence="4">Transmembrane protein, putative</fullName>
    </submittedName>
</protein>
<feature type="region of interest" description="Disordered" evidence="1">
    <location>
        <begin position="418"/>
        <end position="450"/>
    </location>
</feature>
<feature type="transmembrane region" description="Helical" evidence="2">
    <location>
        <begin position="816"/>
        <end position="837"/>
    </location>
</feature>
<evidence type="ECO:0000256" key="1">
    <source>
        <dbReference type="SAM" id="MobiDB-lite"/>
    </source>
</evidence>
<dbReference type="Pfam" id="PF13519">
    <property type="entry name" value="VWA_2"/>
    <property type="match status" value="1"/>
</dbReference>
<dbReference type="InterPro" id="IPR051173">
    <property type="entry name" value="Ca_channel_alpha-2/delta"/>
</dbReference>
<evidence type="ECO:0000313" key="5">
    <source>
        <dbReference type="Proteomes" id="UP000051952"/>
    </source>
</evidence>
<dbReference type="VEuPathDB" id="TriTrypDB:BSAL_13165"/>
<gene>
    <name evidence="4" type="ORF">BSAL_55795</name>
</gene>
<reference evidence="5" key="1">
    <citation type="submission" date="2015-09" db="EMBL/GenBank/DDBJ databases">
        <authorList>
            <consortium name="Pathogen Informatics"/>
        </authorList>
    </citation>
    <scope>NUCLEOTIDE SEQUENCE [LARGE SCALE GENOMIC DNA]</scope>
    <source>
        <strain evidence="5">Lake Konstanz</strain>
    </source>
</reference>
<organism evidence="4 5">
    <name type="scientific">Bodo saltans</name>
    <name type="common">Flagellated protozoan</name>
    <dbReference type="NCBI Taxonomy" id="75058"/>
    <lineage>
        <taxon>Eukaryota</taxon>
        <taxon>Discoba</taxon>
        <taxon>Euglenozoa</taxon>
        <taxon>Kinetoplastea</taxon>
        <taxon>Metakinetoplastina</taxon>
        <taxon>Eubodonida</taxon>
        <taxon>Bodonidae</taxon>
        <taxon>Bodo</taxon>
    </lineage>
</organism>
<dbReference type="PANTHER" id="PTHR10166">
    <property type="entry name" value="VOLTAGE-DEPENDENT CALCIUM CHANNEL SUBUNIT ALPHA-2/DELTA-RELATED"/>
    <property type="match status" value="1"/>
</dbReference>
<accession>A0A0S4ITD6</accession>
<keyword evidence="2" id="KW-1133">Transmembrane helix</keyword>
<dbReference type="Proteomes" id="UP000051952">
    <property type="component" value="Unassembled WGS sequence"/>
</dbReference>
<dbReference type="GO" id="GO:0005245">
    <property type="term" value="F:voltage-gated calcium channel activity"/>
    <property type="evidence" value="ECO:0007669"/>
    <property type="project" value="TreeGrafter"/>
</dbReference>
<name>A0A0S4ITD6_BODSA</name>
<dbReference type="OrthoDB" id="6116590at2759"/>
<dbReference type="VEuPathDB" id="TriTrypDB:BSAL_38495"/>
<dbReference type="InterPro" id="IPR036465">
    <property type="entry name" value="vWFA_dom_sf"/>
</dbReference>